<dbReference type="PRINTS" id="PR00704">
    <property type="entry name" value="CALPAIN"/>
</dbReference>
<keyword evidence="3 5" id="KW-0378">Hydrolase</keyword>
<dbReference type="Pfam" id="PF00648">
    <property type="entry name" value="Peptidase_C2"/>
    <property type="match status" value="1"/>
</dbReference>
<dbReference type="AlphaFoldDB" id="A0A1H0BI73"/>
<dbReference type="GO" id="GO:0004198">
    <property type="term" value="F:calcium-dependent cysteine-type endopeptidase activity"/>
    <property type="evidence" value="ECO:0007669"/>
    <property type="project" value="InterPro"/>
</dbReference>
<dbReference type="PROSITE" id="PS50203">
    <property type="entry name" value="CALPAIN_CAT"/>
    <property type="match status" value="1"/>
</dbReference>
<dbReference type="EMBL" id="FNIM01000004">
    <property type="protein sequence ID" value="SDN45349.1"/>
    <property type="molecule type" value="Genomic_DNA"/>
</dbReference>
<evidence type="ECO:0000256" key="5">
    <source>
        <dbReference type="PROSITE-ProRule" id="PRU00239"/>
    </source>
</evidence>
<feature type="coiled-coil region" evidence="6">
    <location>
        <begin position="89"/>
        <end position="116"/>
    </location>
</feature>
<keyword evidence="2 5" id="KW-0645">Protease</keyword>
<gene>
    <name evidence="8" type="ORF">SAMN05216355_10460</name>
</gene>
<feature type="domain" description="Calpain catalytic" evidence="7">
    <location>
        <begin position="220"/>
        <end position="469"/>
    </location>
</feature>
<evidence type="ECO:0000256" key="1">
    <source>
        <dbReference type="ARBA" id="ARBA00007623"/>
    </source>
</evidence>
<keyword evidence="9" id="KW-1185">Reference proteome</keyword>
<evidence type="ECO:0000259" key="7">
    <source>
        <dbReference type="PROSITE" id="PS50203"/>
    </source>
</evidence>
<feature type="active site" evidence="5">
    <location>
        <position position="410"/>
    </location>
</feature>
<evidence type="ECO:0000313" key="8">
    <source>
        <dbReference type="EMBL" id="SDN45349.1"/>
    </source>
</evidence>
<keyword evidence="4 5" id="KW-0788">Thiol protease</keyword>
<comment type="similarity">
    <text evidence="1">Belongs to the peptidase C2 family.</text>
</comment>
<dbReference type="PANTHER" id="PTHR10183">
    <property type="entry name" value="CALPAIN"/>
    <property type="match status" value="1"/>
</dbReference>
<name>A0A1H0BI73_9ACTO</name>
<keyword evidence="6" id="KW-0175">Coiled coil</keyword>
<dbReference type="InterPro" id="IPR001300">
    <property type="entry name" value="Peptidase_C2_calpain_cat"/>
</dbReference>
<feature type="active site" evidence="5">
    <location>
        <position position="226"/>
    </location>
</feature>
<evidence type="ECO:0000256" key="6">
    <source>
        <dbReference type="SAM" id="Coils"/>
    </source>
</evidence>
<evidence type="ECO:0000313" key="9">
    <source>
        <dbReference type="Proteomes" id="UP000198541"/>
    </source>
</evidence>
<dbReference type="PANTHER" id="PTHR10183:SF379">
    <property type="entry name" value="CALPAIN-5"/>
    <property type="match status" value="1"/>
</dbReference>
<dbReference type="InterPro" id="IPR038765">
    <property type="entry name" value="Papain-like_cys_pep_sf"/>
</dbReference>
<proteinExistence type="inferred from homology"/>
<protein>
    <submittedName>
        <fullName evidence="8">Calpain family cysteine protease</fullName>
    </submittedName>
</protein>
<evidence type="ECO:0000256" key="2">
    <source>
        <dbReference type="ARBA" id="ARBA00022670"/>
    </source>
</evidence>
<sequence>MSMGLSLDAVAGGVVGEVPGSPGGVLAVADSWRAGARVLDEAASSVVSSRLAVPSWQGISAEAFRSSSRGLEGDLDASIMGLLDGARHLEAYAQVLADAQEALERLRALVGAALLEAVDAGAPAVLVAGVRYAAAGAAVGIRARVSIAAMRTAAALNAVGVGGDGAGSGVGVGASGDSVADDSKGKVDDHTGAKTAFSAEDIRRLRQQADGRADWDSAHQGDIGDCYLLATLDAYSRTEDGEQFLRDHVRWSEKDQAFIVTLYDDDGKPVYVKVTDYYTDGNQGDQVRDRQMPNLISVYERAYGQYLGDHDLPGGKANEAMEDLSGRDAHRVETKGAPGFLGWWREDHKYTDSEWKEIEDAVEAGCPVVGGTSDGDFDDGSSVEAWADTDDNGRVDDSDEKGVYTIAEGHAYSVVAIDDKYVTLRNPWARNDTSGGYVPPEEDEEDGLIRITREDYEKYFQHTDIGEIPGES</sequence>
<evidence type="ECO:0000256" key="3">
    <source>
        <dbReference type="ARBA" id="ARBA00022801"/>
    </source>
</evidence>
<dbReference type="SUPFAM" id="SSF54001">
    <property type="entry name" value="Cysteine proteinases"/>
    <property type="match status" value="1"/>
</dbReference>
<evidence type="ECO:0000256" key="4">
    <source>
        <dbReference type="ARBA" id="ARBA00022807"/>
    </source>
</evidence>
<dbReference type="GO" id="GO:0006508">
    <property type="term" value="P:proteolysis"/>
    <property type="evidence" value="ECO:0007669"/>
    <property type="project" value="UniProtKB-KW"/>
</dbReference>
<dbReference type="InterPro" id="IPR022684">
    <property type="entry name" value="Calpain_cysteine_protease"/>
</dbReference>
<dbReference type="Proteomes" id="UP000198541">
    <property type="component" value="Unassembled WGS sequence"/>
</dbReference>
<organism evidence="8 9">
    <name type="scientific">Actinomyces ruminicola</name>
    <dbReference type="NCBI Taxonomy" id="332524"/>
    <lineage>
        <taxon>Bacteria</taxon>
        <taxon>Bacillati</taxon>
        <taxon>Actinomycetota</taxon>
        <taxon>Actinomycetes</taxon>
        <taxon>Actinomycetales</taxon>
        <taxon>Actinomycetaceae</taxon>
        <taxon>Actinomyces</taxon>
    </lineage>
</organism>
<reference evidence="9" key="1">
    <citation type="submission" date="2016-10" db="EMBL/GenBank/DDBJ databases">
        <authorList>
            <person name="Varghese N."/>
            <person name="Submissions S."/>
        </authorList>
    </citation>
    <scope>NUCLEOTIDE SEQUENCE [LARGE SCALE GENOMIC DNA]</scope>
    <source>
        <strain evidence="9">DSM 27982</strain>
    </source>
</reference>
<feature type="active site" evidence="5">
    <location>
        <position position="426"/>
    </location>
</feature>
<accession>A0A1H0BI73</accession>